<protein>
    <submittedName>
        <fullName evidence="2">Endonuclease/exonuclease/phosphatase</fullName>
    </submittedName>
</protein>
<name>D2PQR4_KRIFD</name>
<reference evidence="3" key="1">
    <citation type="submission" date="2009-09" db="EMBL/GenBank/DDBJ databases">
        <title>The complete genome of Kribbella flavida DSM 17836.</title>
        <authorList>
            <consortium name="US DOE Joint Genome Institute (JGI-PGF)"/>
            <person name="Lucas S."/>
            <person name="Copeland A."/>
            <person name="Lapidus A."/>
            <person name="Glavina del Rio T."/>
            <person name="Dalin E."/>
            <person name="Tice H."/>
            <person name="Bruce D."/>
            <person name="Goodwin L."/>
            <person name="Pitluck S."/>
            <person name="Kyrpides N."/>
            <person name="Mavromatis K."/>
            <person name="Ivanova N."/>
            <person name="Saunders E."/>
            <person name="Brettin T."/>
            <person name="Detter J.C."/>
            <person name="Han C."/>
            <person name="Larimer F."/>
            <person name="Land M."/>
            <person name="Hauser L."/>
            <person name="Markowitz V."/>
            <person name="Cheng J.-F."/>
            <person name="Hugenholtz P."/>
            <person name="Woyke T."/>
            <person name="Wu D."/>
            <person name="Pukall R."/>
            <person name="Klenk H.-P."/>
            <person name="Eisen J.A."/>
        </authorList>
    </citation>
    <scope>NUCLEOTIDE SEQUENCE [LARGE SCALE GENOMIC DNA]</scope>
    <source>
        <strain evidence="3">DSM 17836 / JCM 10339 / NBRC 14399</strain>
    </source>
</reference>
<sequence>MPANFGGFAVRLMTWNVWGRFGDRWREREDAIVAVVRSLQPDLVAVQEAWSTPETTQADVLGARLGLHAAFAKSRMPTDADPEVELGLAVLSRWPLAAVQRHHVRGETVALHIEPAAPGPRVDFVTTCLDWEEDHAEQRMAQAKVLDELVRDLTTRDGLVVLAGDLNAPPDHPEISLLTERMTDCWSGRADAGHTYSSGNPYLGHGEWIEDHRIDYILATHRDPHRLQVLDAGIRGLTEDNGLPPSDHYAVFADVALG</sequence>
<accession>D2PQR4</accession>
<dbReference type="PANTHER" id="PTHR14859">
    <property type="entry name" value="CALCOFLUOR WHITE HYPERSENSITIVE PROTEIN PRECURSOR"/>
    <property type="match status" value="1"/>
</dbReference>
<gene>
    <name evidence="2" type="ordered locus">Kfla_1953</name>
</gene>
<dbReference type="InterPro" id="IPR005135">
    <property type="entry name" value="Endo/exonuclease/phosphatase"/>
</dbReference>
<dbReference type="eggNOG" id="COG3568">
    <property type="taxonomic scope" value="Bacteria"/>
</dbReference>
<dbReference type="KEGG" id="kfl:Kfla_1953"/>
<dbReference type="GO" id="GO:0016020">
    <property type="term" value="C:membrane"/>
    <property type="evidence" value="ECO:0007669"/>
    <property type="project" value="GOC"/>
</dbReference>
<dbReference type="Pfam" id="PF03372">
    <property type="entry name" value="Exo_endo_phos"/>
    <property type="match status" value="1"/>
</dbReference>
<feature type="domain" description="Endonuclease/exonuclease/phosphatase" evidence="1">
    <location>
        <begin position="13"/>
        <end position="248"/>
    </location>
</feature>
<dbReference type="EMBL" id="CP001736">
    <property type="protein sequence ID" value="ADB31047.1"/>
    <property type="molecule type" value="Genomic_DNA"/>
</dbReference>
<keyword evidence="2" id="KW-0255">Endonuclease</keyword>
<dbReference type="Gene3D" id="3.60.10.10">
    <property type="entry name" value="Endonuclease/exonuclease/phosphatase"/>
    <property type="match status" value="1"/>
</dbReference>
<proteinExistence type="predicted"/>
<dbReference type="PANTHER" id="PTHR14859:SF1">
    <property type="entry name" value="PGAP2-INTERACTING PROTEIN"/>
    <property type="match status" value="1"/>
</dbReference>
<dbReference type="AlphaFoldDB" id="D2PQR4"/>
<dbReference type="STRING" id="479435.Kfla_1953"/>
<evidence type="ECO:0000259" key="1">
    <source>
        <dbReference type="Pfam" id="PF03372"/>
    </source>
</evidence>
<dbReference type="GO" id="GO:0004519">
    <property type="term" value="F:endonuclease activity"/>
    <property type="evidence" value="ECO:0007669"/>
    <property type="project" value="UniProtKB-KW"/>
</dbReference>
<evidence type="ECO:0000313" key="2">
    <source>
        <dbReference type="EMBL" id="ADB31047.1"/>
    </source>
</evidence>
<evidence type="ECO:0000313" key="3">
    <source>
        <dbReference type="Proteomes" id="UP000007967"/>
    </source>
</evidence>
<dbReference type="GO" id="GO:0004527">
    <property type="term" value="F:exonuclease activity"/>
    <property type="evidence" value="ECO:0007669"/>
    <property type="project" value="UniProtKB-KW"/>
</dbReference>
<dbReference type="SUPFAM" id="SSF56219">
    <property type="entry name" value="DNase I-like"/>
    <property type="match status" value="1"/>
</dbReference>
<dbReference type="HOGENOM" id="CLU_1010649_0_0_11"/>
<reference evidence="2 3" key="2">
    <citation type="journal article" date="2010" name="Stand. Genomic Sci.">
        <title>Complete genome sequence of Kribbella flavida type strain (IFO 14399).</title>
        <authorList>
            <person name="Pukall R."/>
            <person name="Lapidus A."/>
            <person name="Glavina Del Rio T."/>
            <person name="Copeland A."/>
            <person name="Tice H."/>
            <person name="Cheng J.-F."/>
            <person name="Lucas S."/>
            <person name="Chen F."/>
            <person name="Nolan M."/>
            <person name="LaButti K."/>
            <person name="Pati A."/>
            <person name="Ivanova N."/>
            <person name="Mavrommatis K."/>
            <person name="Mikhailova N."/>
            <person name="Pitluck S."/>
            <person name="Bruce D."/>
            <person name="Goodwin L."/>
            <person name="Land M."/>
            <person name="Hauser L."/>
            <person name="Chang Y.-J."/>
            <person name="Jeffries C.D."/>
            <person name="Chen A."/>
            <person name="Palaniappan K."/>
            <person name="Chain P."/>
            <person name="Rohde M."/>
            <person name="Goeker M."/>
            <person name="Bristow J."/>
            <person name="Eisen J.A."/>
            <person name="Markowitz V."/>
            <person name="Hugenholtz P."/>
            <person name="Kyrpides N.C."/>
            <person name="Klenk H.-P."/>
            <person name="Brettin T."/>
        </authorList>
    </citation>
    <scope>NUCLEOTIDE SEQUENCE [LARGE SCALE GENOMIC DNA]</scope>
    <source>
        <strain evidence="3">DSM 17836 / JCM 10339 / NBRC 14399</strain>
    </source>
</reference>
<keyword evidence="3" id="KW-1185">Reference proteome</keyword>
<keyword evidence="2" id="KW-0269">Exonuclease</keyword>
<dbReference type="InterPro" id="IPR036691">
    <property type="entry name" value="Endo/exonu/phosph_ase_sf"/>
</dbReference>
<organism evidence="2 3">
    <name type="scientific">Kribbella flavida (strain DSM 17836 / JCM 10339 / NBRC 14399)</name>
    <dbReference type="NCBI Taxonomy" id="479435"/>
    <lineage>
        <taxon>Bacteria</taxon>
        <taxon>Bacillati</taxon>
        <taxon>Actinomycetota</taxon>
        <taxon>Actinomycetes</taxon>
        <taxon>Propionibacteriales</taxon>
        <taxon>Kribbellaceae</taxon>
        <taxon>Kribbella</taxon>
    </lineage>
</organism>
<dbReference type="InterPro" id="IPR051916">
    <property type="entry name" value="GPI-anchor_lipid_remodeler"/>
</dbReference>
<dbReference type="GO" id="GO:0006506">
    <property type="term" value="P:GPI anchor biosynthetic process"/>
    <property type="evidence" value="ECO:0007669"/>
    <property type="project" value="TreeGrafter"/>
</dbReference>
<keyword evidence="2" id="KW-0540">Nuclease</keyword>
<keyword evidence="2" id="KW-0378">Hydrolase</keyword>
<dbReference type="Proteomes" id="UP000007967">
    <property type="component" value="Chromosome"/>
</dbReference>